<organism evidence="1 2">
    <name type="scientific">Fusarium oxysporum f. sp. cubense</name>
    <dbReference type="NCBI Taxonomy" id="61366"/>
    <lineage>
        <taxon>Eukaryota</taxon>
        <taxon>Fungi</taxon>
        <taxon>Dikarya</taxon>
        <taxon>Ascomycota</taxon>
        <taxon>Pezizomycotina</taxon>
        <taxon>Sordariomycetes</taxon>
        <taxon>Hypocreomycetidae</taxon>
        <taxon>Hypocreales</taxon>
        <taxon>Nectriaceae</taxon>
        <taxon>Fusarium</taxon>
        <taxon>Fusarium oxysporum species complex</taxon>
    </lineage>
</organism>
<accession>A0A559LKC4</accession>
<name>A0A559LKC4_FUSOC</name>
<reference evidence="1 2" key="1">
    <citation type="journal article" date="2019" name="Microbiol. Resour. Announc.">
        <title>High-quality draft genome sequence of Fusarium oxysporum f. sp. cubense strain 160527, a causal agent of Panama disease.</title>
        <authorList>
            <person name="Asai S."/>
            <person name="Ayukawa Y."/>
            <person name="Gan P."/>
            <person name="Masuda S."/>
            <person name="Komatsu K."/>
            <person name="Shirasu K."/>
            <person name="Arie T."/>
        </authorList>
    </citation>
    <scope>NUCLEOTIDE SEQUENCE [LARGE SCALE GENOMIC DNA]</scope>
    <source>
        <strain evidence="1 2">160527</strain>
    </source>
</reference>
<dbReference type="Proteomes" id="UP000320707">
    <property type="component" value="Unassembled WGS sequence"/>
</dbReference>
<proteinExistence type="predicted"/>
<sequence length="189" mass="21401">MGSIFDRTSFAELRALCQAVSLSTALGVNLPYQKIIEYAEEDIPKATRRLVDLHNESVGVQEPLDSPDQVITSLARIDQRVSLIETYHSCRLKNNKNSPKISTIEYIDKVGQYLDPYIATETEDNTYTLRRVVITAALHGELGFRLSNEFPTVGSIDKFISSLQGTNIAVHKWFTCVSIFHYPWNKFSQ</sequence>
<gene>
    <name evidence="1" type="ORF">Focb16_v006009</name>
</gene>
<evidence type="ECO:0000313" key="2">
    <source>
        <dbReference type="Proteomes" id="UP000320707"/>
    </source>
</evidence>
<dbReference type="EMBL" id="SRMI01000003">
    <property type="protein sequence ID" value="TVY74721.1"/>
    <property type="molecule type" value="Genomic_DNA"/>
</dbReference>
<evidence type="ECO:0000313" key="1">
    <source>
        <dbReference type="EMBL" id="TVY74721.1"/>
    </source>
</evidence>
<dbReference type="AlphaFoldDB" id="A0A559LKC4"/>
<protein>
    <submittedName>
        <fullName evidence="1">Uncharacterized protein</fullName>
    </submittedName>
</protein>
<comment type="caution">
    <text evidence="1">The sequence shown here is derived from an EMBL/GenBank/DDBJ whole genome shotgun (WGS) entry which is preliminary data.</text>
</comment>